<dbReference type="RefSeq" id="WP_379789025.1">
    <property type="nucleotide sequence ID" value="NZ_JBHSHL010000051.1"/>
</dbReference>
<evidence type="ECO:0000259" key="3">
    <source>
        <dbReference type="Pfam" id="PF20155"/>
    </source>
</evidence>
<keyword evidence="2" id="KW-0472">Membrane</keyword>
<evidence type="ECO:0000313" key="4">
    <source>
        <dbReference type="EMBL" id="MFC4805460.1"/>
    </source>
</evidence>
<feature type="transmembrane region" description="Helical" evidence="2">
    <location>
        <begin position="357"/>
        <end position="378"/>
    </location>
</feature>
<feature type="transmembrane region" description="Helical" evidence="2">
    <location>
        <begin position="384"/>
        <end position="410"/>
    </location>
</feature>
<feature type="transmembrane region" description="Helical" evidence="2">
    <location>
        <begin position="330"/>
        <end position="350"/>
    </location>
</feature>
<dbReference type="Proteomes" id="UP001595916">
    <property type="component" value="Unassembled WGS sequence"/>
</dbReference>
<reference evidence="5" key="1">
    <citation type="journal article" date="2019" name="Int. J. Syst. Evol. Microbiol.">
        <title>The Global Catalogue of Microorganisms (GCM) 10K type strain sequencing project: providing services to taxonomists for standard genome sequencing and annotation.</title>
        <authorList>
            <consortium name="The Broad Institute Genomics Platform"/>
            <consortium name="The Broad Institute Genome Sequencing Center for Infectious Disease"/>
            <person name="Wu L."/>
            <person name="Ma J."/>
        </authorList>
    </citation>
    <scope>NUCLEOTIDE SEQUENCE [LARGE SCALE GENOMIC DNA]</scope>
    <source>
        <strain evidence="5">CCUG 46385</strain>
    </source>
</reference>
<keyword evidence="2" id="KW-1133">Transmembrane helix</keyword>
<keyword evidence="1" id="KW-0175">Coiled coil</keyword>
<name>A0ABV9QM62_9FIRM</name>
<feature type="coiled-coil region" evidence="1">
    <location>
        <begin position="46"/>
        <end position="73"/>
    </location>
</feature>
<proteinExistence type="predicted"/>
<organism evidence="4 5">
    <name type="scientific">Filifactor villosus</name>
    <dbReference type="NCBI Taxonomy" id="29374"/>
    <lineage>
        <taxon>Bacteria</taxon>
        <taxon>Bacillati</taxon>
        <taxon>Bacillota</taxon>
        <taxon>Clostridia</taxon>
        <taxon>Peptostreptococcales</taxon>
        <taxon>Filifactoraceae</taxon>
        <taxon>Filifactor</taxon>
    </lineage>
</organism>
<dbReference type="EMBL" id="JBHSHL010000051">
    <property type="protein sequence ID" value="MFC4805460.1"/>
    <property type="molecule type" value="Genomic_DNA"/>
</dbReference>
<accession>A0ABV9QM62</accession>
<dbReference type="InterPro" id="IPR013491">
    <property type="entry name" value="Tape_meas_N"/>
</dbReference>
<gene>
    <name evidence="4" type="ORF">ACFO4R_10295</name>
</gene>
<evidence type="ECO:0000313" key="5">
    <source>
        <dbReference type="Proteomes" id="UP001595916"/>
    </source>
</evidence>
<protein>
    <submittedName>
        <fullName evidence="4">Tape measure protein</fullName>
    </submittedName>
</protein>
<evidence type="ECO:0000256" key="2">
    <source>
        <dbReference type="SAM" id="Phobius"/>
    </source>
</evidence>
<feature type="domain" description="Tape measure protein N-terminal" evidence="3">
    <location>
        <begin position="107"/>
        <end position="295"/>
    </location>
</feature>
<comment type="caution">
    <text evidence="4">The sequence shown here is derived from an EMBL/GenBank/DDBJ whole genome shotgun (WGS) entry which is preliminary data.</text>
</comment>
<keyword evidence="5" id="KW-1185">Reference proteome</keyword>
<keyword evidence="2" id="KW-0812">Transmembrane</keyword>
<evidence type="ECO:0000256" key="1">
    <source>
        <dbReference type="SAM" id="Coils"/>
    </source>
</evidence>
<dbReference type="NCBIfam" id="TIGR02675">
    <property type="entry name" value="tape_meas_nterm"/>
    <property type="match status" value="1"/>
</dbReference>
<dbReference type="Pfam" id="PF20155">
    <property type="entry name" value="TMP_3"/>
    <property type="match status" value="1"/>
</dbReference>
<feature type="transmembrane region" description="Helical" evidence="2">
    <location>
        <begin position="422"/>
        <end position="442"/>
    </location>
</feature>
<sequence length="673" mass="72987">MIVSNSIALQDHMTPVLRYIIQTMNMMISNMQRLDARSNLVGTDAFSAMRRNIASAEIALDQMERELNQMYHSSNATASSFGGWGARLIGVWSTLQLIRQAISAIGRIAAVADEYTSLNARLSLINDGLQTQSELQEKIMRSANQTRSSYAATASLVTKIGMTGAMKTNDDAIAFAEKVNMLLKIGGGTNSENEASLLQLSQAMGSGQLQGDEFKSLKENAPALMSAIADGLGISMQQMKQMATAGELTTEKIIGAFESMDKEIREQFMALPRTFGENATVMSNLMTAWIGKFMETGFALWRINERFTQFVNWLYSAQGQNLLDIVANTLNVIVFALDLIVSLFVGFWSMISEAGPVFESVLTGIIVAGFFALAPLIWSGVTALGALVATAATAVAPFLPIVLIVGVITFELRRMGITFEQIFATIGSVAGTVIAFVINRFIDLINFVGKTAVFIQNAFNHPVWAIQTLFYNMINAVLSFFESLINGIIDGWNWIASGVNSIPGVEVKTFEHVSLSSKNPMSKPATPAGLNSWKNIDYVDSAKFAEKGAAFATGLLSKGEDAMRKSKGAGGTDVEKQLGEGKNIGDVGKVGKVGKIEDKVNIADEDLKMLMDIVTKDRVNQINLSVQTQSPVIHNSATIREEADLEKLANKLAEKLDEAAETSADIYYDEGVI</sequence>